<dbReference type="AlphaFoldDB" id="A0A5J5AFU6"/>
<keyword evidence="1" id="KW-0611">Plant defense</keyword>
<evidence type="ECO:0000256" key="1">
    <source>
        <dbReference type="ARBA" id="ARBA00022821"/>
    </source>
</evidence>
<dbReference type="PANTHER" id="PTHR33463:SF218">
    <property type="entry name" value="DISEASE RESISTANCE PROTEIN RPS2-LIKE"/>
    <property type="match status" value="1"/>
</dbReference>
<protein>
    <recommendedName>
        <fullName evidence="2">Disease resistance protein At4g27190-like leucine-rich repeats domain-containing protein</fullName>
    </recommendedName>
</protein>
<dbReference type="Gene3D" id="3.80.10.10">
    <property type="entry name" value="Ribonuclease Inhibitor"/>
    <property type="match status" value="1"/>
</dbReference>
<sequence>MRTTVEASSSNLGQALFNDKVAFPVLEDLHIRSCELKYMFSPTTARGHPQLQDLTIEWCEGMENIVENDEEVKEKIIFHQLKKMTLQYLPNLRSFYDSTKMRTTVEASSSSLGQAFFNDKVAFPVLEDLHIRSCELKYMFSPTTARGHPQLQDLTIEWCEGMENIVENDEEVKEKIIFHQLKKMTLQYLPNLRSFYDSTKMRTTVEASSSNLGQALFNDKVEFPCLEGLCIETLDKGRE</sequence>
<name>A0A5J5AFU6_9ASTE</name>
<reference evidence="3 4" key="1">
    <citation type="submission" date="2019-09" db="EMBL/GenBank/DDBJ databases">
        <title>A chromosome-level genome assembly of the Chinese tupelo Nyssa sinensis.</title>
        <authorList>
            <person name="Yang X."/>
            <person name="Kang M."/>
            <person name="Yang Y."/>
            <person name="Xiong H."/>
            <person name="Wang M."/>
            <person name="Zhang Z."/>
            <person name="Wang Z."/>
            <person name="Wu H."/>
            <person name="Ma T."/>
            <person name="Liu J."/>
            <person name="Xi Z."/>
        </authorList>
    </citation>
    <scope>NUCLEOTIDE SEQUENCE [LARGE SCALE GENOMIC DNA]</scope>
    <source>
        <strain evidence="3">J267</strain>
        <tissue evidence="3">Leaf</tissue>
    </source>
</reference>
<accession>A0A5J5AFU6</accession>
<dbReference type="Proteomes" id="UP000325577">
    <property type="component" value="Linkage Group LG20"/>
</dbReference>
<evidence type="ECO:0000313" key="3">
    <source>
        <dbReference type="EMBL" id="KAA8529088.1"/>
    </source>
</evidence>
<feature type="domain" description="Disease resistance protein At4g27190-like leucine-rich repeats" evidence="2">
    <location>
        <begin position="20"/>
        <end position="99"/>
    </location>
</feature>
<keyword evidence="4" id="KW-1185">Reference proteome</keyword>
<dbReference type="InterPro" id="IPR032675">
    <property type="entry name" value="LRR_dom_sf"/>
</dbReference>
<dbReference type="OrthoDB" id="998547at2759"/>
<feature type="domain" description="Disease resistance protein At4g27190-like leucine-rich repeats" evidence="2">
    <location>
        <begin position="121"/>
        <end position="199"/>
    </location>
</feature>
<dbReference type="InterPro" id="IPR050905">
    <property type="entry name" value="Plant_NBS-LRR"/>
</dbReference>
<dbReference type="PANTHER" id="PTHR33463">
    <property type="entry name" value="NB-ARC DOMAIN-CONTAINING PROTEIN-RELATED"/>
    <property type="match status" value="1"/>
</dbReference>
<gene>
    <name evidence="3" type="ORF">F0562_033424</name>
</gene>
<dbReference type="InterPro" id="IPR057135">
    <property type="entry name" value="At4g27190-like_LRR"/>
</dbReference>
<organism evidence="3 4">
    <name type="scientific">Nyssa sinensis</name>
    <dbReference type="NCBI Taxonomy" id="561372"/>
    <lineage>
        <taxon>Eukaryota</taxon>
        <taxon>Viridiplantae</taxon>
        <taxon>Streptophyta</taxon>
        <taxon>Embryophyta</taxon>
        <taxon>Tracheophyta</taxon>
        <taxon>Spermatophyta</taxon>
        <taxon>Magnoliopsida</taxon>
        <taxon>eudicotyledons</taxon>
        <taxon>Gunneridae</taxon>
        <taxon>Pentapetalae</taxon>
        <taxon>asterids</taxon>
        <taxon>Cornales</taxon>
        <taxon>Nyssaceae</taxon>
        <taxon>Nyssa</taxon>
    </lineage>
</organism>
<proteinExistence type="predicted"/>
<dbReference type="EMBL" id="CM018044">
    <property type="protein sequence ID" value="KAA8529088.1"/>
    <property type="molecule type" value="Genomic_DNA"/>
</dbReference>
<dbReference type="Pfam" id="PF23247">
    <property type="entry name" value="LRR_RPS2"/>
    <property type="match status" value="2"/>
</dbReference>
<evidence type="ECO:0000259" key="2">
    <source>
        <dbReference type="Pfam" id="PF23247"/>
    </source>
</evidence>
<evidence type="ECO:0000313" key="4">
    <source>
        <dbReference type="Proteomes" id="UP000325577"/>
    </source>
</evidence>
<dbReference type="SUPFAM" id="SSF52047">
    <property type="entry name" value="RNI-like"/>
    <property type="match status" value="1"/>
</dbReference>